<dbReference type="PROSITE" id="PS01285">
    <property type="entry name" value="FA58C_1"/>
    <property type="match status" value="1"/>
</dbReference>
<name>A0A2R2MRD9_LINAN</name>
<reference evidence="7" key="1">
    <citation type="journal article" date="2015" name="Nat. Commun.">
        <title>The Lingula genome provides insights into brachiopod evolution and the origin of phosphate biomineralization.</title>
        <authorList>
            <person name="Luo Y.J."/>
            <person name="Takeuchi T."/>
            <person name="Koyanagi R."/>
            <person name="Yamada L."/>
            <person name="Kanda M."/>
            <person name="Khalturina M."/>
            <person name="Fujie M."/>
            <person name="Yamasaki S.I."/>
            <person name="Endo K."/>
            <person name="Satoh N."/>
        </authorList>
    </citation>
    <scope>NUCLEOTIDE SEQUENCE</scope>
</reference>
<dbReference type="RefSeq" id="XP_023932713.1">
    <property type="nucleotide sequence ID" value="XM_024076945.1"/>
</dbReference>
<keyword evidence="6" id="KW-1185">Reference proteome</keyword>
<evidence type="ECO:0000256" key="2">
    <source>
        <dbReference type="SAM" id="SignalP"/>
    </source>
</evidence>
<keyword evidence="2" id="KW-0732">Signal</keyword>
<comment type="caution">
    <text evidence="1">Lacks conserved residue(s) required for the propagation of feature annotation.</text>
</comment>
<dbReference type="AlphaFoldDB" id="A0A2R2MRD9"/>
<dbReference type="InParanoid" id="A0A2R2MRD9"/>
<reference evidence="7" key="2">
    <citation type="submission" date="2025-08" db="UniProtKB">
        <authorList>
            <consortium name="RefSeq"/>
        </authorList>
    </citation>
    <scope>IDENTIFICATION</scope>
</reference>
<organism evidence="6 7">
    <name type="scientific">Lingula anatina</name>
    <name type="common">Brachiopod</name>
    <name type="synonym">Lingula unguis</name>
    <dbReference type="NCBI Taxonomy" id="7574"/>
    <lineage>
        <taxon>Eukaryota</taxon>
        <taxon>Metazoa</taxon>
        <taxon>Spiralia</taxon>
        <taxon>Lophotrochozoa</taxon>
        <taxon>Brachiopoda</taxon>
        <taxon>Linguliformea</taxon>
        <taxon>Lingulata</taxon>
        <taxon>Lingulida</taxon>
        <taxon>Linguloidea</taxon>
        <taxon>Lingulidae</taxon>
        <taxon>Lingula</taxon>
    </lineage>
</organism>
<dbReference type="Proteomes" id="UP000085678">
    <property type="component" value="Unplaced"/>
</dbReference>
<dbReference type="InterPro" id="IPR011045">
    <property type="entry name" value="N2O_reductase_N"/>
</dbReference>
<feature type="domain" description="F5/8 type C" evidence="3">
    <location>
        <begin position="905"/>
        <end position="1062"/>
    </location>
</feature>
<protein>
    <submittedName>
        <fullName evidence="7">Uncharacterized protein LOC106161214</fullName>
    </submittedName>
</protein>
<dbReference type="SMART" id="SM00231">
    <property type="entry name" value="FA58C"/>
    <property type="match status" value="1"/>
</dbReference>
<dbReference type="PANTHER" id="PTHR24543">
    <property type="entry name" value="MULTICOPPER OXIDASE-RELATED"/>
    <property type="match status" value="1"/>
</dbReference>
<dbReference type="PROSITE" id="PS50948">
    <property type="entry name" value="PAN"/>
    <property type="match status" value="1"/>
</dbReference>
<dbReference type="OrthoDB" id="10028859at2759"/>
<feature type="domain" description="Apple" evidence="5">
    <location>
        <begin position="27"/>
        <end position="115"/>
    </location>
</feature>
<dbReference type="InterPro" id="IPR000742">
    <property type="entry name" value="EGF"/>
</dbReference>
<dbReference type="Pfam" id="PF00024">
    <property type="entry name" value="PAN_1"/>
    <property type="match status" value="1"/>
</dbReference>
<proteinExistence type="predicted"/>
<evidence type="ECO:0000259" key="4">
    <source>
        <dbReference type="PROSITE" id="PS50026"/>
    </source>
</evidence>
<feature type="disulfide bond" evidence="1">
    <location>
        <begin position="141"/>
        <end position="150"/>
    </location>
</feature>
<dbReference type="PROSITE" id="PS50026">
    <property type="entry name" value="EGF_3"/>
    <property type="match status" value="1"/>
</dbReference>
<dbReference type="Gene3D" id="2.60.120.260">
    <property type="entry name" value="Galactose-binding domain-like"/>
    <property type="match status" value="2"/>
</dbReference>
<dbReference type="CDD" id="cd00057">
    <property type="entry name" value="FA58C"/>
    <property type="match status" value="1"/>
</dbReference>
<dbReference type="SUPFAM" id="SSF50974">
    <property type="entry name" value="Nitrous oxide reductase, N-terminal domain"/>
    <property type="match status" value="1"/>
</dbReference>
<keyword evidence="1" id="KW-0245">EGF-like domain</keyword>
<evidence type="ECO:0000313" key="7">
    <source>
        <dbReference type="RefSeq" id="XP_023932713.1"/>
    </source>
</evidence>
<keyword evidence="1" id="KW-1015">Disulfide bond</keyword>
<feature type="disulfide bond" evidence="1">
    <location>
        <begin position="121"/>
        <end position="131"/>
    </location>
</feature>
<dbReference type="InterPro" id="IPR003609">
    <property type="entry name" value="Pan_app"/>
</dbReference>
<dbReference type="GeneID" id="106161214"/>
<accession>A0A2R2MRD9</accession>
<dbReference type="KEGG" id="lak:106161214"/>
<dbReference type="InterPro" id="IPR005492">
    <property type="entry name" value="EPTP"/>
</dbReference>
<feature type="domain" description="EGF-like" evidence="4">
    <location>
        <begin position="117"/>
        <end position="151"/>
    </location>
</feature>
<evidence type="ECO:0000259" key="5">
    <source>
        <dbReference type="PROSITE" id="PS50948"/>
    </source>
</evidence>
<dbReference type="SUPFAM" id="SSF49785">
    <property type="entry name" value="Galactose-binding domain-like"/>
    <property type="match status" value="2"/>
</dbReference>
<dbReference type="InterPro" id="IPR000421">
    <property type="entry name" value="FA58C"/>
</dbReference>
<feature type="signal peptide" evidence="2">
    <location>
        <begin position="1"/>
        <end position="18"/>
    </location>
</feature>
<feature type="chain" id="PRO_5015166327" evidence="2">
    <location>
        <begin position="19"/>
        <end position="1213"/>
    </location>
</feature>
<evidence type="ECO:0000256" key="1">
    <source>
        <dbReference type="PROSITE-ProRule" id="PRU00076"/>
    </source>
</evidence>
<sequence>MGISSILLVVLFLQASLGVEWNPDGSCKSSILYSHFTASSDISRPLQHLRDIHHIRHEQQCSGSCITEQGCRVFHYDKEKMVCSLFTDNGPITLDNYYVVNTTQDYRTFLRHADCPYYTECKFDPYCQNDCLDKENFTCECPTNKHGKTCLQDFQHIPELVQTIPVHYGVNGEHMTINGKHYLIIASRSTKSCCWTYDAGLSKVFVYEEVLEKYVHMQNLLPSSTADLQGFVTEGTHYLITTAYEDLPGIAGGSSNAFGNPTDNTLYKFEDTEAIFPEIVAINADQKLTYMVKIGGSWEMHESETCCMMAATVHPSGNLVGITTGRYIQSKPTLDSPWSTNHPHSCCAYDVSAMENGTLITVGGSDTLYYRNGFFDSWHLTSEACCVKKAAVMADGRIIGAGTDNQLKVKQSLNDPWVTIPSSCCIIDVAITPDGTIVGLGTNQNLYLRQKLEFPWVHVPNSCCVTDIGSNAFGHRFDITSSYLDGTISESSHCCTNNLAADCGTENGELFTSYGSTIAWCSSSNDESQYLQVDLDDIYLVSRVAVQGRYNSNQMAKTYQVFYSTDGTHFDCYREDVNSHCMMFSANQNSYAHVPVVQSFNHSVYAKHIRFRFWSWVNHLSAKVGAFGYKPSRFLPHQNLTNAGITGTCSYKRSNGDIVMVLAQEHDAWYNTEVDTYGYVYVWNKEMKMFLSTAALPTPYGGSDCGLFESNNTMHAVLKSDPTDSLVFKLPDAITRPTTMSVIGEDIVATTRKDASPHYYVVNLRHIFPSDGEVFAWQYYAAGSGGPLIFYIFRPLSGTCQFEIVGEYKVNSVRETGYREITLPVNQRMRVKAGDLFGFAWFDTGIMGFPSHDSTMQDVYLPLAASICLASHGGTAPTAGQTVTLSTDSPRYYSMRAIWQPYNDSNSPQALGMESGAIPDSALSASHSHGDCHLTRARLNYFDDTIIGNSWCGLTSGTYWLQIDLQDYYMVTGAASQGRPPTSVWSSPGQWVTQYELHFSTDGTQFSCYKDQQASCRAFTGNSNPTAVVHNDLPKPYLARYVRFYPKAIYGYGSMRVELYGYPTDWSMLAAVPNSQGGKSVDVTEFSGEVFAAVTKTSTMTVSKWNTNTQAFDEIQNLNVGPTAAKPSFFKAGGKLYLTAADENASQVTNPVYVWDGSSWSSHTTLDGHSAKAIIPFQRDRDTFLAVLNYFSDQHSSSHARHYDAYPFIYKWA</sequence>
<dbReference type="PROSITE" id="PS00022">
    <property type="entry name" value="EGF_1"/>
    <property type="match status" value="1"/>
</dbReference>
<dbReference type="PROSITE" id="PS50022">
    <property type="entry name" value="FA58C_3"/>
    <property type="match status" value="2"/>
</dbReference>
<evidence type="ECO:0000313" key="6">
    <source>
        <dbReference type="Proteomes" id="UP000085678"/>
    </source>
</evidence>
<evidence type="ECO:0000259" key="3">
    <source>
        <dbReference type="PROSITE" id="PS50022"/>
    </source>
</evidence>
<dbReference type="InterPro" id="IPR008979">
    <property type="entry name" value="Galactose-bd-like_sf"/>
</dbReference>
<feature type="domain" description="F5/8 type C" evidence="3">
    <location>
        <begin position="476"/>
        <end position="629"/>
    </location>
</feature>
<gene>
    <name evidence="7" type="primary">LOC106161214</name>
</gene>
<dbReference type="Pfam" id="PF00754">
    <property type="entry name" value="F5_F8_type_C"/>
    <property type="match status" value="2"/>
</dbReference>
<dbReference type="Pfam" id="PF03736">
    <property type="entry name" value="EPTP"/>
    <property type="match status" value="1"/>
</dbReference>